<comment type="caution">
    <text evidence="1">The sequence shown here is derived from an EMBL/GenBank/DDBJ whole genome shotgun (WGS) entry which is preliminary data.</text>
</comment>
<dbReference type="Proteomes" id="UP001055072">
    <property type="component" value="Unassembled WGS sequence"/>
</dbReference>
<keyword evidence="2" id="KW-1185">Reference proteome</keyword>
<evidence type="ECO:0000313" key="2">
    <source>
        <dbReference type="Proteomes" id="UP001055072"/>
    </source>
</evidence>
<gene>
    <name evidence="1" type="ORF">BDY19DRAFT_993198</name>
</gene>
<accession>A0ACB8U683</accession>
<sequence length="170" mass="18913">MGDNGITNVNTNVTANANTRPKTVSEAATKRLLMNSGNIYRVEVTNAAYTNRVITDIVAADGTGNPPIFGVTDIEEEPQVWEYDSFKQTIKNKKTGLYTYPEDMKKGARILERKAAYAWDVEDQDGGLHSIGSSDDKLYWALTDGSNWTPITLQAGTRNDDSWKWAFNKV</sequence>
<dbReference type="EMBL" id="MU274910">
    <property type="protein sequence ID" value="KAI0089619.1"/>
    <property type="molecule type" value="Genomic_DNA"/>
</dbReference>
<evidence type="ECO:0000313" key="1">
    <source>
        <dbReference type="EMBL" id="KAI0089619.1"/>
    </source>
</evidence>
<organism evidence="1 2">
    <name type="scientific">Irpex rosettiformis</name>
    <dbReference type="NCBI Taxonomy" id="378272"/>
    <lineage>
        <taxon>Eukaryota</taxon>
        <taxon>Fungi</taxon>
        <taxon>Dikarya</taxon>
        <taxon>Basidiomycota</taxon>
        <taxon>Agaricomycotina</taxon>
        <taxon>Agaricomycetes</taxon>
        <taxon>Polyporales</taxon>
        <taxon>Irpicaceae</taxon>
        <taxon>Irpex</taxon>
    </lineage>
</organism>
<reference evidence="1" key="1">
    <citation type="journal article" date="2021" name="Environ. Microbiol.">
        <title>Gene family expansions and transcriptome signatures uncover fungal adaptations to wood decay.</title>
        <authorList>
            <person name="Hage H."/>
            <person name="Miyauchi S."/>
            <person name="Viragh M."/>
            <person name="Drula E."/>
            <person name="Min B."/>
            <person name="Chaduli D."/>
            <person name="Navarro D."/>
            <person name="Favel A."/>
            <person name="Norest M."/>
            <person name="Lesage-Meessen L."/>
            <person name="Balint B."/>
            <person name="Merenyi Z."/>
            <person name="de Eugenio L."/>
            <person name="Morin E."/>
            <person name="Martinez A.T."/>
            <person name="Baldrian P."/>
            <person name="Stursova M."/>
            <person name="Martinez M.J."/>
            <person name="Novotny C."/>
            <person name="Magnuson J.K."/>
            <person name="Spatafora J.W."/>
            <person name="Maurice S."/>
            <person name="Pangilinan J."/>
            <person name="Andreopoulos W."/>
            <person name="LaButti K."/>
            <person name="Hundley H."/>
            <person name="Na H."/>
            <person name="Kuo A."/>
            <person name="Barry K."/>
            <person name="Lipzen A."/>
            <person name="Henrissat B."/>
            <person name="Riley R."/>
            <person name="Ahrendt S."/>
            <person name="Nagy L.G."/>
            <person name="Grigoriev I.V."/>
            <person name="Martin F."/>
            <person name="Rosso M.N."/>
        </authorList>
    </citation>
    <scope>NUCLEOTIDE SEQUENCE</scope>
    <source>
        <strain evidence="1">CBS 384.51</strain>
    </source>
</reference>
<proteinExistence type="predicted"/>
<name>A0ACB8U683_9APHY</name>
<protein>
    <submittedName>
        <fullName evidence="1">Uncharacterized protein</fullName>
    </submittedName>
</protein>